<keyword evidence="9" id="KW-0472">Membrane</keyword>
<dbReference type="InterPro" id="IPR011009">
    <property type="entry name" value="Kinase-like_dom_sf"/>
</dbReference>
<keyword evidence="3" id="KW-0808">Transferase</keyword>
<keyword evidence="6 7" id="KW-0067">ATP-binding</keyword>
<dbReference type="CDD" id="cd14014">
    <property type="entry name" value="STKc_PknB_like"/>
    <property type="match status" value="1"/>
</dbReference>
<name>A0ABX8S460_9ACTN</name>
<feature type="compositionally biased region" description="Basic and acidic residues" evidence="8">
    <location>
        <begin position="10"/>
        <end position="22"/>
    </location>
</feature>
<dbReference type="InterPro" id="IPR000719">
    <property type="entry name" value="Prot_kinase_dom"/>
</dbReference>
<dbReference type="PROSITE" id="PS00107">
    <property type="entry name" value="PROTEIN_KINASE_ATP"/>
    <property type="match status" value="1"/>
</dbReference>
<dbReference type="EMBL" id="CP079105">
    <property type="protein sequence ID" value="QXQ12623.1"/>
    <property type="molecule type" value="Genomic_DNA"/>
</dbReference>
<evidence type="ECO:0000256" key="2">
    <source>
        <dbReference type="ARBA" id="ARBA00022527"/>
    </source>
</evidence>
<evidence type="ECO:0000256" key="9">
    <source>
        <dbReference type="SAM" id="Phobius"/>
    </source>
</evidence>
<feature type="domain" description="Protein kinase" evidence="10">
    <location>
        <begin position="40"/>
        <end position="297"/>
    </location>
</feature>
<keyword evidence="2 11" id="KW-0723">Serine/threonine-protein kinase</keyword>
<accession>A0ABX8S460</accession>
<feature type="region of interest" description="Disordered" evidence="8">
    <location>
        <begin position="1"/>
        <end position="32"/>
    </location>
</feature>
<organism evidence="11 12">
    <name type="scientific">Skermania pinensis</name>
    <dbReference type="NCBI Taxonomy" id="39122"/>
    <lineage>
        <taxon>Bacteria</taxon>
        <taxon>Bacillati</taxon>
        <taxon>Actinomycetota</taxon>
        <taxon>Actinomycetes</taxon>
        <taxon>Mycobacteriales</taxon>
        <taxon>Gordoniaceae</taxon>
        <taxon>Skermania</taxon>
    </lineage>
</organism>
<gene>
    <name evidence="11" type="ORF">KV203_11685</name>
</gene>
<evidence type="ECO:0000313" key="11">
    <source>
        <dbReference type="EMBL" id="QXQ12623.1"/>
    </source>
</evidence>
<feature type="compositionally biased region" description="Pro residues" evidence="8">
    <location>
        <begin position="346"/>
        <end position="357"/>
    </location>
</feature>
<dbReference type="Proteomes" id="UP000887023">
    <property type="component" value="Chromosome"/>
</dbReference>
<dbReference type="InterPro" id="IPR008271">
    <property type="entry name" value="Ser/Thr_kinase_AS"/>
</dbReference>
<dbReference type="Gene3D" id="1.10.510.10">
    <property type="entry name" value="Transferase(Phosphotransferase) domain 1"/>
    <property type="match status" value="1"/>
</dbReference>
<protein>
    <recommendedName>
        <fullName evidence="1">non-specific serine/threonine protein kinase</fullName>
        <ecNumber evidence="1">2.7.11.1</ecNumber>
    </recommendedName>
</protein>
<evidence type="ECO:0000256" key="5">
    <source>
        <dbReference type="ARBA" id="ARBA00022777"/>
    </source>
</evidence>
<keyword evidence="9" id="KW-1133">Transmembrane helix</keyword>
<evidence type="ECO:0000256" key="4">
    <source>
        <dbReference type="ARBA" id="ARBA00022741"/>
    </source>
</evidence>
<dbReference type="PROSITE" id="PS00108">
    <property type="entry name" value="PROTEIN_KINASE_ST"/>
    <property type="match status" value="1"/>
</dbReference>
<proteinExistence type="predicted"/>
<keyword evidence="12" id="KW-1185">Reference proteome</keyword>
<dbReference type="SUPFAM" id="SSF56112">
    <property type="entry name" value="Protein kinase-like (PK-like)"/>
    <property type="match status" value="1"/>
</dbReference>
<keyword evidence="5 11" id="KW-0418">Kinase</keyword>
<dbReference type="Pfam" id="PF00069">
    <property type="entry name" value="Pkinase"/>
    <property type="match status" value="1"/>
</dbReference>
<dbReference type="PANTHER" id="PTHR43289">
    <property type="entry name" value="MITOGEN-ACTIVATED PROTEIN KINASE KINASE KINASE 20-RELATED"/>
    <property type="match status" value="1"/>
</dbReference>
<evidence type="ECO:0000256" key="7">
    <source>
        <dbReference type="PROSITE-ProRule" id="PRU10141"/>
    </source>
</evidence>
<evidence type="ECO:0000256" key="1">
    <source>
        <dbReference type="ARBA" id="ARBA00012513"/>
    </source>
</evidence>
<dbReference type="PANTHER" id="PTHR43289:SF6">
    <property type="entry name" value="SERINE_THREONINE-PROTEIN KINASE NEKL-3"/>
    <property type="match status" value="1"/>
</dbReference>
<keyword evidence="4 7" id="KW-0547">Nucleotide-binding</keyword>
<dbReference type="InterPro" id="IPR017441">
    <property type="entry name" value="Protein_kinase_ATP_BS"/>
</dbReference>
<feature type="region of interest" description="Disordered" evidence="8">
    <location>
        <begin position="338"/>
        <end position="357"/>
    </location>
</feature>
<evidence type="ECO:0000256" key="3">
    <source>
        <dbReference type="ARBA" id="ARBA00022679"/>
    </source>
</evidence>
<dbReference type="PROSITE" id="PS50011">
    <property type="entry name" value="PROTEIN_KINASE_DOM"/>
    <property type="match status" value="1"/>
</dbReference>
<dbReference type="SMART" id="SM00220">
    <property type="entry name" value="S_TKc"/>
    <property type="match status" value="1"/>
</dbReference>
<evidence type="ECO:0000313" key="12">
    <source>
        <dbReference type="Proteomes" id="UP000887023"/>
    </source>
</evidence>
<feature type="transmembrane region" description="Helical" evidence="9">
    <location>
        <begin position="366"/>
        <end position="385"/>
    </location>
</feature>
<dbReference type="Gene3D" id="3.30.200.20">
    <property type="entry name" value="Phosphorylase Kinase, domain 1"/>
    <property type="match status" value="1"/>
</dbReference>
<feature type="binding site" evidence="7">
    <location>
        <position position="69"/>
    </location>
    <ligand>
        <name>ATP</name>
        <dbReference type="ChEBI" id="CHEBI:30616"/>
    </ligand>
</feature>
<evidence type="ECO:0000256" key="6">
    <source>
        <dbReference type="ARBA" id="ARBA00022840"/>
    </source>
</evidence>
<keyword evidence="9" id="KW-0812">Transmembrane</keyword>
<sequence length="535" mass="55935">MRRGGVGRARPGEQERRARQNVDHSGVAQRIGPGERFGHYELRAVLGRGGMGNVYEAHDTVKDRTVALKLLHAELARNPAYRERFRRESHAAARLQEPHVIPIHDWGEIDGTVFIDMRLVDGVDLRTLIQSQGPVPPARAVAIVDQIASALDAAHEAGLVHRDVKPENILLAPGDFAYLADFGIAQTVSDPKLTVTGSAVGSHAYMAPERFEEGGAVGPVADVYALACVLYELLVGAAPFPASTIGSVVRAHLMSDPPRASARSAAPAALDAVILRGMAKDPAQRYPTAGDFAREAFAALTAADRRAAERAAAAVVAAMSDPANRVVRPAAPMLGSTTDVGVRPVRPTPVPAPPGPLPARPRRLPAVLLTMMLLTGILAVFGWLLSARGVSGERSASGPVPARAAAPGAATAAVTASRSAGPVPLVGAVSGTDQQGFLSAGARCDGSDTAMVMGRTTGSTVVVCAGAGGRTYYLGYRTSDGAKILLDYPTPDGDGYTVINPADGVTRYRLNSSGLVVSRGSSVVTDEQMVEYTHR</sequence>
<evidence type="ECO:0000259" key="10">
    <source>
        <dbReference type="PROSITE" id="PS50011"/>
    </source>
</evidence>
<reference evidence="11" key="1">
    <citation type="submission" date="2021-07" db="EMBL/GenBank/DDBJ databases">
        <title>Candidatus Kaistella beijingensis sp. nov. isolated from a municipal wastewater treatment plant is involved in sludge foaming.</title>
        <authorList>
            <person name="Song Y."/>
            <person name="Liu S.-J."/>
        </authorList>
    </citation>
    <scope>NUCLEOTIDE SEQUENCE</scope>
    <source>
        <strain evidence="11">DSM 43998</strain>
    </source>
</reference>
<dbReference type="EC" id="2.7.11.1" evidence="1"/>
<dbReference type="GO" id="GO:0004674">
    <property type="term" value="F:protein serine/threonine kinase activity"/>
    <property type="evidence" value="ECO:0007669"/>
    <property type="project" value="UniProtKB-KW"/>
</dbReference>
<evidence type="ECO:0000256" key="8">
    <source>
        <dbReference type="SAM" id="MobiDB-lite"/>
    </source>
</evidence>